<evidence type="ECO:0000256" key="9">
    <source>
        <dbReference type="ARBA" id="ARBA00022967"/>
    </source>
</evidence>
<dbReference type="Pfam" id="PF00005">
    <property type="entry name" value="ABC_tran"/>
    <property type="match status" value="1"/>
</dbReference>
<dbReference type="InterPro" id="IPR050086">
    <property type="entry name" value="MetN_ABC_transporter-like"/>
</dbReference>
<evidence type="ECO:0000256" key="7">
    <source>
        <dbReference type="ARBA" id="ARBA00022741"/>
    </source>
</evidence>
<feature type="domain" description="ABC transporter" evidence="12">
    <location>
        <begin position="2"/>
        <end position="241"/>
    </location>
</feature>
<dbReference type="PANTHER" id="PTHR43166">
    <property type="entry name" value="AMINO ACID IMPORT ATP-BINDING PROTEIN"/>
    <property type="match status" value="1"/>
</dbReference>
<keyword evidence="8 13" id="KW-0067">ATP-binding</keyword>
<dbReference type="RefSeq" id="WP_115218709.1">
    <property type="nucleotide sequence ID" value="NZ_UHIA01000004.1"/>
</dbReference>
<dbReference type="Gene3D" id="3.40.50.300">
    <property type="entry name" value="P-loop containing nucleotide triphosphate hydrolases"/>
    <property type="match status" value="1"/>
</dbReference>
<dbReference type="FunFam" id="3.40.50.300:FF:000056">
    <property type="entry name" value="Cell division ATP-binding protein FtsE"/>
    <property type="match status" value="1"/>
</dbReference>
<dbReference type="InterPro" id="IPR045865">
    <property type="entry name" value="ACT-like_dom_sf"/>
</dbReference>
<dbReference type="SMART" id="SM00930">
    <property type="entry name" value="NIL"/>
    <property type="match status" value="1"/>
</dbReference>
<dbReference type="AlphaFoldDB" id="A0A380MYK6"/>
<dbReference type="InterPro" id="IPR003593">
    <property type="entry name" value="AAA+_ATPase"/>
</dbReference>
<dbReference type="InterPro" id="IPR041701">
    <property type="entry name" value="MetN_ABC"/>
</dbReference>
<dbReference type="GO" id="GO:0006865">
    <property type="term" value="P:amino acid transport"/>
    <property type="evidence" value="ECO:0007669"/>
    <property type="project" value="UniProtKB-KW"/>
</dbReference>
<dbReference type="InterPro" id="IPR027417">
    <property type="entry name" value="P-loop_NTPase"/>
</dbReference>
<dbReference type="InterPro" id="IPR003439">
    <property type="entry name" value="ABC_transporter-like_ATP-bd"/>
</dbReference>
<evidence type="ECO:0000256" key="10">
    <source>
        <dbReference type="ARBA" id="ARBA00022970"/>
    </source>
</evidence>
<evidence type="ECO:0000256" key="2">
    <source>
        <dbReference type="ARBA" id="ARBA00004417"/>
    </source>
</evidence>
<dbReference type="Gene3D" id="3.30.70.260">
    <property type="match status" value="1"/>
</dbReference>
<evidence type="ECO:0000259" key="12">
    <source>
        <dbReference type="PROSITE" id="PS50893"/>
    </source>
</evidence>
<evidence type="ECO:0000313" key="14">
    <source>
        <dbReference type="Proteomes" id="UP000254575"/>
    </source>
</evidence>
<dbReference type="CDD" id="cd03258">
    <property type="entry name" value="ABC_MetN_methionine_transporter"/>
    <property type="match status" value="1"/>
</dbReference>
<evidence type="ECO:0000256" key="5">
    <source>
        <dbReference type="ARBA" id="ARBA00022448"/>
    </source>
</evidence>
<dbReference type="Proteomes" id="UP000254575">
    <property type="component" value="Unassembled WGS sequence"/>
</dbReference>
<evidence type="ECO:0000313" key="13">
    <source>
        <dbReference type="EMBL" id="SUO97629.1"/>
    </source>
</evidence>
<evidence type="ECO:0000256" key="3">
    <source>
        <dbReference type="ARBA" id="ARBA00005417"/>
    </source>
</evidence>
<dbReference type="PROSITE" id="PS50893">
    <property type="entry name" value="ABC_TRANSPORTER_2"/>
    <property type="match status" value="1"/>
</dbReference>
<sequence>MITLHNISKIYQQSGREITALHPTSLHVNAGEIYGVVGESGAGKSTLIRCVNLLERPSSGEVIVDGQSLTTLSPAQLLKARHNIGMIFQHFNLLANRSVAQNIALPLELIGTPKAQIQAKVQTLLELTGLSERAAYYPSQLSGGQKQRVAIARALASDPKVLLSDEATSALDPKTTESILQLLKEINQRLGVTILLITHEMEVVKKICDRVALLDKGQLVENNSVEAFFTAPQSELGKHFVAQIRQFDLPPQYAARLQAEGDYPVLKLIFQNEAVDEPVISAITRRFDVDVSIIQAKVENIATITAGLLVAELIGKPENIQAALAWLNTLPLSTEVLGYVRANA</sequence>
<keyword evidence="14" id="KW-1185">Reference proteome</keyword>
<gene>
    <name evidence="13" type="primary">metN</name>
    <name evidence="13" type="ORF">NCTC10717_01543</name>
</gene>
<keyword evidence="11" id="KW-0472">Membrane</keyword>
<dbReference type="SUPFAM" id="SSF52540">
    <property type="entry name" value="P-loop containing nucleoside triphosphate hydrolases"/>
    <property type="match status" value="1"/>
</dbReference>
<comment type="similarity">
    <text evidence="3">Belongs to the ABC transporter superfamily.</text>
</comment>
<reference evidence="13 14" key="1">
    <citation type="submission" date="2018-06" db="EMBL/GenBank/DDBJ databases">
        <authorList>
            <consortium name="Pathogen Informatics"/>
            <person name="Doyle S."/>
        </authorList>
    </citation>
    <scope>NUCLEOTIDE SEQUENCE [LARGE SCALE GENOMIC DNA]</scope>
    <source>
        <strain evidence="13 14">NCTC10717</strain>
    </source>
</reference>
<evidence type="ECO:0000256" key="1">
    <source>
        <dbReference type="ARBA" id="ARBA00002579"/>
    </source>
</evidence>
<comment type="subcellular location">
    <subcellularLocation>
        <location evidence="2">Cell inner membrane</location>
        <topology evidence="2">Peripheral membrane protein</topology>
    </subcellularLocation>
</comment>
<comment type="function">
    <text evidence="1">Part of the ABC transporter FtsEX involved in cellular division. Important for assembly or stability of the septal ring.</text>
</comment>
<dbReference type="GO" id="GO:0005524">
    <property type="term" value="F:ATP binding"/>
    <property type="evidence" value="ECO:0007669"/>
    <property type="project" value="UniProtKB-KW"/>
</dbReference>
<keyword evidence="13" id="KW-0378">Hydrolase</keyword>
<keyword evidence="6" id="KW-1003">Cell membrane</keyword>
<keyword evidence="9" id="KW-1278">Translocase</keyword>
<dbReference type="OrthoDB" id="9802264at2"/>
<dbReference type="InterPro" id="IPR018449">
    <property type="entry name" value="NIL_domain"/>
</dbReference>
<accession>A0A380MYK6</accession>
<evidence type="ECO:0000256" key="6">
    <source>
        <dbReference type="ARBA" id="ARBA00022475"/>
    </source>
</evidence>
<dbReference type="GO" id="GO:0005886">
    <property type="term" value="C:plasma membrane"/>
    <property type="evidence" value="ECO:0007669"/>
    <property type="project" value="UniProtKB-SubCell"/>
</dbReference>
<name>A0A380MYK6_9GAMM</name>
<proteinExistence type="inferred from homology"/>
<dbReference type="PROSITE" id="PS00211">
    <property type="entry name" value="ABC_TRANSPORTER_1"/>
    <property type="match status" value="1"/>
</dbReference>
<keyword evidence="10" id="KW-0029">Amino-acid transport</keyword>
<dbReference type="Pfam" id="PF09383">
    <property type="entry name" value="NIL"/>
    <property type="match status" value="1"/>
</dbReference>
<dbReference type="PANTHER" id="PTHR43166:SF30">
    <property type="entry name" value="METHIONINE IMPORT ATP-BINDING PROTEIN METN"/>
    <property type="match status" value="1"/>
</dbReference>
<dbReference type="GO" id="GO:0016887">
    <property type="term" value="F:ATP hydrolysis activity"/>
    <property type="evidence" value="ECO:0007669"/>
    <property type="project" value="InterPro"/>
</dbReference>
<keyword evidence="5" id="KW-0813">Transport</keyword>
<evidence type="ECO:0000256" key="11">
    <source>
        <dbReference type="ARBA" id="ARBA00023136"/>
    </source>
</evidence>
<dbReference type="SUPFAM" id="SSF55021">
    <property type="entry name" value="ACT-like"/>
    <property type="match status" value="1"/>
</dbReference>
<keyword evidence="7" id="KW-0547">Nucleotide-binding</keyword>
<organism evidence="13 14">
    <name type="scientific">Suttonella indologenes</name>
    <dbReference type="NCBI Taxonomy" id="13276"/>
    <lineage>
        <taxon>Bacteria</taxon>
        <taxon>Pseudomonadati</taxon>
        <taxon>Pseudomonadota</taxon>
        <taxon>Gammaproteobacteria</taxon>
        <taxon>Cardiobacteriales</taxon>
        <taxon>Cardiobacteriaceae</taxon>
        <taxon>Suttonella</taxon>
    </lineage>
</organism>
<dbReference type="SMART" id="SM00382">
    <property type="entry name" value="AAA"/>
    <property type="match status" value="1"/>
</dbReference>
<dbReference type="EMBL" id="UHIA01000004">
    <property type="protein sequence ID" value="SUO97629.1"/>
    <property type="molecule type" value="Genomic_DNA"/>
</dbReference>
<protein>
    <recommendedName>
        <fullName evidence="4">Cell division ATP-binding protein FtsE</fullName>
    </recommendedName>
</protein>
<dbReference type="InterPro" id="IPR017871">
    <property type="entry name" value="ABC_transporter-like_CS"/>
</dbReference>
<evidence type="ECO:0000256" key="8">
    <source>
        <dbReference type="ARBA" id="ARBA00022840"/>
    </source>
</evidence>
<evidence type="ECO:0000256" key="4">
    <source>
        <dbReference type="ARBA" id="ARBA00020019"/>
    </source>
</evidence>